<comment type="subcellular location">
    <subcellularLocation>
        <location evidence="2 10">Cell membrane</location>
        <topology evidence="2 10">Multi-pass membrane protein</topology>
    </subcellularLocation>
</comment>
<evidence type="ECO:0000256" key="3">
    <source>
        <dbReference type="ARBA" id="ARBA00007069"/>
    </source>
</evidence>
<feature type="transmembrane region" description="Helical" evidence="10">
    <location>
        <begin position="150"/>
        <end position="170"/>
    </location>
</feature>
<dbReference type="NCBIfam" id="TIGR00974">
    <property type="entry name" value="3a0107s02c"/>
    <property type="match status" value="1"/>
</dbReference>
<organism evidence="12 13">
    <name type="scientific">Jatrophihabitans endophyticus</name>
    <dbReference type="NCBI Taxonomy" id="1206085"/>
    <lineage>
        <taxon>Bacteria</taxon>
        <taxon>Bacillati</taxon>
        <taxon>Actinomycetota</taxon>
        <taxon>Actinomycetes</taxon>
        <taxon>Jatrophihabitantales</taxon>
        <taxon>Jatrophihabitantaceae</taxon>
        <taxon>Jatrophihabitans</taxon>
    </lineage>
</organism>
<dbReference type="Pfam" id="PF00528">
    <property type="entry name" value="BPD_transp_1"/>
    <property type="match status" value="1"/>
</dbReference>
<dbReference type="InterPro" id="IPR000515">
    <property type="entry name" value="MetI-like"/>
</dbReference>
<dbReference type="InterPro" id="IPR005672">
    <property type="entry name" value="Phosphate_PstA"/>
</dbReference>
<keyword evidence="5 10" id="KW-1003">Cell membrane</keyword>
<feature type="transmembrane region" description="Helical" evidence="10">
    <location>
        <begin position="26"/>
        <end position="47"/>
    </location>
</feature>
<evidence type="ECO:0000256" key="4">
    <source>
        <dbReference type="ARBA" id="ARBA00022448"/>
    </source>
</evidence>
<feature type="transmembrane region" description="Helical" evidence="10">
    <location>
        <begin position="202"/>
        <end position="223"/>
    </location>
</feature>
<dbReference type="GO" id="GO:0005886">
    <property type="term" value="C:plasma membrane"/>
    <property type="evidence" value="ECO:0007669"/>
    <property type="project" value="UniProtKB-SubCell"/>
</dbReference>
<evidence type="ECO:0000313" key="12">
    <source>
        <dbReference type="EMBL" id="SHG25586.1"/>
    </source>
</evidence>
<dbReference type="STRING" id="1206085.SAMN05443575_1834"/>
<keyword evidence="6" id="KW-0592">Phosphate transport</keyword>
<comment type="function">
    <text evidence="1">Part of the binding-protein-dependent transport system for phosphate; probably responsible for the translocation of the substrate across the membrane.</text>
</comment>
<dbReference type="SUPFAM" id="SSF161098">
    <property type="entry name" value="MetI-like"/>
    <property type="match status" value="1"/>
</dbReference>
<keyword evidence="8 10" id="KW-1133">Transmembrane helix</keyword>
<accession>A0A1M5IBB4</accession>
<evidence type="ECO:0000256" key="8">
    <source>
        <dbReference type="ARBA" id="ARBA00022989"/>
    </source>
</evidence>
<dbReference type="PANTHER" id="PTHR42922">
    <property type="entry name" value="PHOSPHATE TRANSPORT SYSTEM PERMEASE PROTEIN PSTA"/>
    <property type="match status" value="1"/>
</dbReference>
<evidence type="ECO:0000313" key="13">
    <source>
        <dbReference type="Proteomes" id="UP000186132"/>
    </source>
</evidence>
<dbReference type="GO" id="GO:0035435">
    <property type="term" value="P:phosphate ion transmembrane transport"/>
    <property type="evidence" value="ECO:0007669"/>
    <property type="project" value="InterPro"/>
</dbReference>
<dbReference type="OrthoDB" id="9775069at2"/>
<evidence type="ECO:0000256" key="5">
    <source>
        <dbReference type="ARBA" id="ARBA00022475"/>
    </source>
</evidence>
<name>A0A1M5IBB4_9ACTN</name>
<evidence type="ECO:0000256" key="9">
    <source>
        <dbReference type="ARBA" id="ARBA00023136"/>
    </source>
</evidence>
<evidence type="ECO:0000256" key="2">
    <source>
        <dbReference type="ARBA" id="ARBA00004651"/>
    </source>
</evidence>
<proteinExistence type="inferred from homology"/>
<feature type="transmembrane region" description="Helical" evidence="10">
    <location>
        <begin position="292"/>
        <end position="313"/>
    </location>
</feature>
<dbReference type="RefSeq" id="WP_073388844.1">
    <property type="nucleotide sequence ID" value="NZ_FQVU01000002.1"/>
</dbReference>
<dbReference type="Proteomes" id="UP000186132">
    <property type="component" value="Unassembled WGS sequence"/>
</dbReference>
<dbReference type="PROSITE" id="PS50928">
    <property type="entry name" value="ABC_TM1"/>
    <property type="match status" value="1"/>
</dbReference>
<evidence type="ECO:0000259" key="11">
    <source>
        <dbReference type="PROSITE" id="PS50928"/>
    </source>
</evidence>
<protein>
    <recommendedName>
        <fullName evidence="10">Phosphate transport system permease protein PstA</fullName>
    </recommendedName>
</protein>
<keyword evidence="4" id="KW-0813">Transport</keyword>
<keyword evidence="9 10" id="KW-0472">Membrane</keyword>
<keyword evidence="13" id="KW-1185">Reference proteome</keyword>
<dbReference type="GO" id="GO:0005315">
    <property type="term" value="F:phosphate transmembrane transporter activity"/>
    <property type="evidence" value="ECO:0007669"/>
    <property type="project" value="InterPro"/>
</dbReference>
<feature type="transmembrane region" description="Helical" evidence="10">
    <location>
        <begin position="89"/>
        <end position="109"/>
    </location>
</feature>
<dbReference type="InterPro" id="IPR051408">
    <property type="entry name" value="Phosphate_transprt_permease"/>
</dbReference>
<feature type="transmembrane region" description="Helical" evidence="10">
    <location>
        <begin position="121"/>
        <end position="144"/>
    </location>
</feature>
<evidence type="ECO:0000256" key="7">
    <source>
        <dbReference type="ARBA" id="ARBA00022692"/>
    </source>
</evidence>
<comment type="similarity">
    <text evidence="3 10">Belongs to the binding-protein-dependent transport system permease family. CysTW subfamily.</text>
</comment>
<dbReference type="AlphaFoldDB" id="A0A1M5IBB4"/>
<gene>
    <name evidence="12" type="ORF">SAMN05443575_1834</name>
</gene>
<feature type="domain" description="ABC transmembrane type-1" evidence="11">
    <location>
        <begin position="83"/>
        <end position="314"/>
    </location>
</feature>
<dbReference type="PANTHER" id="PTHR42922:SF1">
    <property type="entry name" value="PHOSPHATE TRANSPORT SYSTEM PERMEASE PROTEIN PSTA"/>
    <property type="match status" value="1"/>
</dbReference>
<evidence type="ECO:0000256" key="6">
    <source>
        <dbReference type="ARBA" id="ARBA00022592"/>
    </source>
</evidence>
<dbReference type="Gene3D" id="1.10.3720.10">
    <property type="entry name" value="MetI-like"/>
    <property type="match status" value="1"/>
</dbReference>
<dbReference type="InterPro" id="IPR035906">
    <property type="entry name" value="MetI-like_sf"/>
</dbReference>
<dbReference type="CDD" id="cd06261">
    <property type="entry name" value="TM_PBP2"/>
    <property type="match status" value="1"/>
</dbReference>
<evidence type="ECO:0000256" key="10">
    <source>
        <dbReference type="RuleBase" id="RU363043"/>
    </source>
</evidence>
<evidence type="ECO:0000256" key="1">
    <source>
        <dbReference type="ARBA" id="ARBA00003510"/>
    </source>
</evidence>
<sequence>MTAIASPPAAPTFAKARGSRRVKNNVATTLVWLAFAAAMVPLVWLLVTVIGKGYSVLAAADWWTSDQTGISQAMKGGGISAAIIGTAEQVALCTVISVPIGILVGVYLVEYGGRGLFARVTTFMVDILTGIPSIVAALFIYALFITTLGGVRAGWMVSLALVILMIPVLVRTTEEMLKLVPNELREASYALGIPKWKTIARVVIPTALTGLITGVVLGIARVAGETAPLLILVGYAKGANANLFGGFQSSLPGFINDQFLNYNTSSGATAYHLDANGNRVAGAVANYAPERMWGAALSLILIVLALNLVARLIGRRTKIAA</sequence>
<reference evidence="13" key="1">
    <citation type="submission" date="2016-11" db="EMBL/GenBank/DDBJ databases">
        <authorList>
            <person name="Varghese N."/>
            <person name="Submissions S."/>
        </authorList>
    </citation>
    <scope>NUCLEOTIDE SEQUENCE [LARGE SCALE GENOMIC DNA]</scope>
    <source>
        <strain evidence="13">DSM 45627</strain>
    </source>
</reference>
<dbReference type="EMBL" id="FQVU01000002">
    <property type="protein sequence ID" value="SHG25586.1"/>
    <property type="molecule type" value="Genomic_DNA"/>
</dbReference>
<keyword evidence="7 10" id="KW-0812">Transmembrane</keyword>